<feature type="chain" id="PRO_5005551058" evidence="1">
    <location>
        <begin position="27"/>
        <end position="510"/>
    </location>
</feature>
<organism evidence="3 4">
    <name type="scientific">Gottschalkia purinilytica</name>
    <name type="common">Clostridium purinilyticum</name>
    <dbReference type="NCBI Taxonomy" id="1503"/>
    <lineage>
        <taxon>Bacteria</taxon>
        <taxon>Bacillati</taxon>
        <taxon>Bacillota</taxon>
        <taxon>Tissierellia</taxon>
        <taxon>Tissierellales</taxon>
        <taxon>Gottschalkiaceae</taxon>
        <taxon>Gottschalkia</taxon>
    </lineage>
</organism>
<evidence type="ECO:0000313" key="3">
    <source>
        <dbReference type="EMBL" id="KNF08145.1"/>
    </source>
</evidence>
<dbReference type="RefSeq" id="WP_050355513.1">
    <property type="nucleotide sequence ID" value="NZ_LGSS01000009.1"/>
</dbReference>
<accession>A0A0L0WA15</accession>
<name>A0A0L0WA15_GOTPU</name>
<feature type="signal peptide" evidence="1">
    <location>
        <begin position="1"/>
        <end position="26"/>
    </location>
</feature>
<dbReference type="STRING" id="1503.CLPU_9c00410"/>
<reference evidence="4" key="1">
    <citation type="submission" date="2015-07" db="EMBL/GenBank/DDBJ databases">
        <title>Draft genome sequence of the purine-degrading Gottschalkia purinilyticum DSM 1384 (formerly Clostridium purinilyticum).</title>
        <authorList>
            <person name="Poehlein A."/>
            <person name="Schiel-Bengelsdorf B."/>
            <person name="Bengelsdorf F.R."/>
            <person name="Daniel R."/>
            <person name="Duerre P."/>
        </authorList>
    </citation>
    <scope>NUCLEOTIDE SEQUENCE [LARGE SCALE GENOMIC DNA]</scope>
    <source>
        <strain evidence="4">DSM 1384</strain>
    </source>
</reference>
<dbReference type="EMBL" id="LGSS01000009">
    <property type="protein sequence ID" value="KNF08145.1"/>
    <property type="molecule type" value="Genomic_DNA"/>
</dbReference>
<dbReference type="Proteomes" id="UP000037267">
    <property type="component" value="Unassembled WGS sequence"/>
</dbReference>
<keyword evidence="1" id="KW-0732">Signal</keyword>
<keyword evidence="4" id="KW-1185">Reference proteome</keyword>
<gene>
    <name evidence="3" type="ORF">CLPU_9c00410</name>
</gene>
<evidence type="ECO:0000256" key="1">
    <source>
        <dbReference type="SAM" id="SignalP"/>
    </source>
</evidence>
<dbReference type="AlphaFoldDB" id="A0A0L0WA15"/>
<dbReference type="OrthoDB" id="174569at2"/>
<dbReference type="InterPro" id="IPR001119">
    <property type="entry name" value="SLH_dom"/>
</dbReference>
<evidence type="ECO:0000259" key="2">
    <source>
        <dbReference type="PROSITE" id="PS51272"/>
    </source>
</evidence>
<proteinExistence type="predicted"/>
<dbReference type="Gene3D" id="2.50.20.20">
    <property type="match status" value="1"/>
</dbReference>
<sequence>MKTKSIIISLALSIILSISMLGTAIAQNSTTTVSRLDFVKKVIDSNKIELVKESKSSFEDVKGEKDIQYVQTAYKKGLISGYGNKFNPNDPITKEQVVIVVVKSLVSDSTVQKFTGKDFNDTVQFTDKNNVSGWAKPYITYAVKNNLIDYKGNFNPKSNITLEEINKILDNAKSLYNTVLTREGLTASQLFEKSSEEMNKLSSYKFKSEGTSSSKVSSIENGKEEVQQSTSIDVVNGIFEKPGKFYASSVSKANSNGENVEIKQEVLISEEDKILYMKSDIDPENDKWIKIDLNPILDKIGKLSSKTNLGDLTSINNNLDLAKQQELFGSYVKYGEDVVVDGQKYYTIDLDLDNETFKKITSEISNTVIDSLFDEIAKADPDNQELSKDEFKSIFNELLNSMDISTKYKYYINKDTKLVDISDVKQNVSMKNNFSTEGNDVSVNITTNSDIKLKFFDFNKPVKFPKIDKKDVVNIEDAFKISDDAETEGLQQNIINNITGVNIPSNIFKK</sequence>
<comment type="caution">
    <text evidence="3">The sequence shown here is derived from an EMBL/GenBank/DDBJ whole genome shotgun (WGS) entry which is preliminary data.</text>
</comment>
<evidence type="ECO:0000313" key="4">
    <source>
        <dbReference type="Proteomes" id="UP000037267"/>
    </source>
</evidence>
<dbReference type="Pfam" id="PF00395">
    <property type="entry name" value="SLH"/>
    <property type="match status" value="2"/>
</dbReference>
<dbReference type="PROSITE" id="PS51272">
    <property type="entry name" value="SLH"/>
    <property type="match status" value="2"/>
</dbReference>
<feature type="domain" description="SLH" evidence="2">
    <location>
        <begin position="122"/>
        <end position="183"/>
    </location>
</feature>
<feature type="domain" description="SLH" evidence="2">
    <location>
        <begin position="53"/>
        <end position="115"/>
    </location>
</feature>
<protein>
    <submittedName>
        <fullName evidence="3">S-layer domain-containing protein</fullName>
    </submittedName>
</protein>